<proteinExistence type="predicted"/>
<name>A0A8S3YMP8_9EUPU</name>
<feature type="compositionally biased region" description="Polar residues" evidence="1">
    <location>
        <begin position="190"/>
        <end position="210"/>
    </location>
</feature>
<dbReference type="Proteomes" id="UP000678393">
    <property type="component" value="Unassembled WGS sequence"/>
</dbReference>
<feature type="compositionally biased region" description="Polar residues" evidence="1">
    <location>
        <begin position="448"/>
        <end position="469"/>
    </location>
</feature>
<feature type="region of interest" description="Disordered" evidence="1">
    <location>
        <begin position="527"/>
        <end position="552"/>
    </location>
</feature>
<evidence type="ECO:0000313" key="3">
    <source>
        <dbReference type="EMBL" id="CAG5118447.1"/>
    </source>
</evidence>
<feature type="compositionally biased region" description="Low complexity" evidence="1">
    <location>
        <begin position="527"/>
        <end position="543"/>
    </location>
</feature>
<dbReference type="AlphaFoldDB" id="A0A8S3YMP8"/>
<feature type="compositionally biased region" description="Basic residues" evidence="1">
    <location>
        <begin position="1"/>
        <end position="19"/>
    </location>
</feature>
<protein>
    <submittedName>
        <fullName evidence="3">Uncharacterized protein</fullName>
    </submittedName>
</protein>
<feature type="transmembrane region" description="Helical" evidence="2">
    <location>
        <begin position="499"/>
        <end position="521"/>
    </location>
</feature>
<evidence type="ECO:0000256" key="2">
    <source>
        <dbReference type="SAM" id="Phobius"/>
    </source>
</evidence>
<evidence type="ECO:0000313" key="4">
    <source>
        <dbReference type="Proteomes" id="UP000678393"/>
    </source>
</evidence>
<evidence type="ECO:0000256" key="1">
    <source>
        <dbReference type="SAM" id="MobiDB-lite"/>
    </source>
</evidence>
<keyword evidence="2" id="KW-0472">Membrane</keyword>
<dbReference type="EMBL" id="CAJHNH020000557">
    <property type="protein sequence ID" value="CAG5118447.1"/>
    <property type="molecule type" value="Genomic_DNA"/>
</dbReference>
<keyword evidence="2" id="KW-0812">Transmembrane</keyword>
<comment type="caution">
    <text evidence="3">The sequence shown here is derived from an EMBL/GenBank/DDBJ whole genome shotgun (WGS) entry which is preliminary data.</text>
</comment>
<feature type="compositionally biased region" description="Polar residues" evidence="1">
    <location>
        <begin position="406"/>
        <end position="417"/>
    </location>
</feature>
<feature type="region of interest" description="Disordered" evidence="1">
    <location>
        <begin position="285"/>
        <end position="305"/>
    </location>
</feature>
<feature type="region of interest" description="Disordered" evidence="1">
    <location>
        <begin position="392"/>
        <end position="479"/>
    </location>
</feature>
<gene>
    <name evidence="3" type="ORF">CUNI_LOCUS4005</name>
</gene>
<feature type="compositionally biased region" description="Low complexity" evidence="1">
    <location>
        <begin position="288"/>
        <end position="304"/>
    </location>
</feature>
<dbReference type="OrthoDB" id="6107808at2759"/>
<feature type="region of interest" description="Disordered" evidence="1">
    <location>
        <begin position="190"/>
        <end position="211"/>
    </location>
</feature>
<reference evidence="3" key="1">
    <citation type="submission" date="2021-04" db="EMBL/GenBank/DDBJ databases">
        <authorList>
            <consortium name="Molecular Ecology Group"/>
        </authorList>
    </citation>
    <scope>NUCLEOTIDE SEQUENCE</scope>
</reference>
<organism evidence="3 4">
    <name type="scientific">Candidula unifasciata</name>
    <dbReference type="NCBI Taxonomy" id="100452"/>
    <lineage>
        <taxon>Eukaryota</taxon>
        <taxon>Metazoa</taxon>
        <taxon>Spiralia</taxon>
        <taxon>Lophotrochozoa</taxon>
        <taxon>Mollusca</taxon>
        <taxon>Gastropoda</taxon>
        <taxon>Heterobranchia</taxon>
        <taxon>Euthyneura</taxon>
        <taxon>Panpulmonata</taxon>
        <taxon>Eupulmonata</taxon>
        <taxon>Stylommatophora</taxon>
        <taxon>Helicina</taxon>
        <taxon>Helicoidea</taxon>
        <taxon>Geomitridae</taxon>
        <taxon>Candidula</taxon>
    </lineage>
</organism>
<sequence>MGAAQSKKRKRDRKRKKKLQIGMTSDFDMPRSASVDVLRTLNISAACCSHCQQLRERTICRSLGGSHHLLSHTCWHGARSDTSSRRDGYESGPCCSASAHCLTASIAGLEIERSTMSLNRNFAGRSSRFNESKSSEFNELLEILKHHGGQGGHSPSPESAIIQSQANENNDDDIIVAPATVTTTPTVVLTSTEDSQSGNTDQPVQGQKKTISILEDEESRLARWERQKLMTQQLRTLRRHIQQQEAAGRVEHSALPFEILSSTKKTEVSSAQNISVEHAPVLTSDTFENSASSSPESKESSNASRRILRSKFSRMSNYRYLDNHPILSKLQNEQNNRLETMERRMKEIRISAMQEAERRKFAEIFPAKEDNSRTERMLQEAKETLEKLKAEKRKKQEMQQKQKAQLTITSAGSNRLYSDTHDEDSRTDDDSGDIIPVHFMPKVGDISPPSSDTTLIHQEAQSSKSQAKNVKSRDKSSTSHWLNEAWPNINLGKFLGNPLTWFLLPFLMFPLILRLLLSLVINTSNNNSHTSNSSSSSDSFNANGVDTHEKKL</sequence>
<keyword evidence="4" id="KW-1185">Reference proteome</keyword>
<keyword evidence="2" id="KW-1133">Transmembrane helix</keyword>
<feature type="region of interest" description="Disordered" evidence="1">
    <location>
        <begin position="1"/>
        <end position="20"/>
    </location>
</feature>
<accession>A0A8S3YMP8</accession>